<name>V6AUU1_9ARCH</name>
<organism evidence="1 2">
    <name type="scientific">Candidatus Nitrosotenuis uzonensis</name>
    <dbReference type="NCBI Taxonomy" id="1407055"/>
    <lineage>
        <taxon>Archaea</taxon>
        <taxon>Nitrososphaerota</taxon>
        <taxon>Candidatus Nitrosotenuis</taxon>
    </lineage>
</organism>
<gene>
    <name evidence="1" type="ORF">NITUZ_40471</name>
</gene>
<proteinExistence type="predicted"/>
<keyword evidence="2" id="KW-1185">Reference proteome</keyword>
<evidence type="ECO:0000313" key="1">
    <source>
        <dbReference type="EMBL" id="CDI06305.1"/>
    </source>
</evidence>
<evidence type="ECO:0000313" key="2">
    <source>
        <dbReference type="Proteomes" id="UP000018159"/>
    </source>
</evidence>
<dbReference type="EMBL" id="CBTY010000009">
    <property type="protein sequence ID" value="CDI06305.1"/>
    <property type="molecule type" value="Genomic_DNA"/>
</dbReference>
<dbReference type="Proteomes" id="UP000018159">
    <property type="component" value="Unassembled WGS sequence"/>
</dbReference>
<dbReference type="AlphaFoldDB" id="V6AUU1"/>
<protein>
    <submittedName>
        <fullName evidence="1">Uncharacterized protein</fullName>
    </submittedName>
</protein>
<reference evidence="1 2" key="1">
    <citation type="journal article" date="2013" name="PLoS ONE">
        <title>Enrichment and Genome Sequence of the Group I.1a Ammonia-Oxidizing Archaeon ?Ca. Nitrosotenuis uzonensis? Representing a Clade Globally.</title>
        <authorList>
            <person name="Lebedeva E.V."/>
            <person name="Hatzenpichler R."/>
            <person name="Pelletier E."/>
            <person name="Schuster N."/>
            <person name="Hauzmayer S."/>
            <person name="Bulaev A."/>
            <person name="Grigor'eva N.V."/>
            <person name="Galushko A."/>
            <person name="Schmid M."/>
            <person name="Palatinszky M."/>
            <person name="Le Paslier D."/>
            <person name="Daims H."/>
            <person name="Wagner M."/>
        </authorList>
    </citation>
    <scope>NUCLEOTIDE SEQUENCE [LARGE SCALE GENOMIC DNA]</scope>
    <source>
        <strain evidence="1 2">N4</strain>
    </source>
</reference>
<comment type="caution">
    <text evidence="1">The sequence shown here is derived from an EMBL/GenBank/DDBJ whole genome shotgun (WGS) entry which is preliminary data.</text>
</comment>
<sequence length="34" mass="3772">MYCDGRPVPVPNDPIAEGALRAILEKMAKARKIF</sequence>
<accession>V6AUU1</accession>